<feature type="compositionally biased region" description="Basic and acidic residues" evidence="1">
    <location>
        <begin position="23"/>
        <end position="41"/>
    </location>
</feature>
<feature type="region of interest" description="Disordered" evidence="1">
    <location>
        <begin position="1"/>
        <end position="66"/>
    </location>
</feature>
<keyword evidence="3" id="KW-1185">Reference proteome</keyword>
<gene>
    <name evidence="2" type="ORF">PCOR1329_LOCUS10667</name>
</gene>
<feature type="non-terminal residue" evidence="2">
    <location>
        <position position="1"/>
    </location>
</feature>
<reference evidence="2" key="1">
    <citation type="submission" date="2023-10" db="EMBL/GenBank/DDBJ databases">
        <authorList>
            <person name="Chen Y."/>
            <person name="Shah S."/>
            <person name="Dougan E. K."/>
            <person name="Thang M."/>
            <person name="Chan C."/>
        </authorList>
    </citation>
    <scope>NUCLEOTIDE SEQUENCE [LARGE SCALE GENOMIC DNA]</scope>
</reference>
<feature type="compositionally biased region" description="Basic residues" evidence="1">
    <location>
        <begin position="42"/>
        <end position="54"/>
    </location>
</feature>
<proteinExistence type="predicted"/>
<organism evidence="2 3">
    <name type="scientific">Prorocentrum cordatum</name>
    <dbReference type="NCBI Taxonomy" id="2364126"/>
    <lineage>
        <taxon>Eukaryota</taxon>
        <taxon>Sar</taxon>
        <taxon>Alveolata</taxon>
        <taxon>Dinophyceae</taxon>
        <taxon>Prorocentrales</taxon>
        <taxon>Prorocentraceae</taxon>
        <taxon>Prorocentrum</taxon>
    </lineage>
</organism>
<protein>
    <submittedName>
        <fullName evidence="2">Uncharacterized protein</fullName>
    </submittedName>
</protein>
<dbReference type="Proteomes" id="UP001189429">
    <property type="component" value="Unassembled WGS sequence"/>
</dbReference>
<sequence length="85" mass="9630">RGEAWAASLPQEADHVRRPRGPPQREWRADAGERGGDPQRLRHDRRGRGRHGLRLPRGTSELRDPGVAMFVSRLQVGPLRRRAAP</sequence>
<accession>A0ABN9QEU2</accession>
<name>A0ABN9QEU2_9DINO</name>
<dbReference type="EMBL" id="CAUYUJ010003031">
    <property type="protein sequence ID" value="CAK0803544.1"/>
    <property type="molecule type" value="Genomic_DNA"/>
</dbReference>
<evidence type="ECO:0000313" key="3">
    <source>
        <dbReference type="Proteomes" id="UP001189429"/>
    </source>
</evidence>
<evidence type="ECO:0000313" key="2">
    <source>
        <dbReference type="EMBL" id="CAK0803544.1"/>
    </source>
</evidence>
<evidence type="ECO:0000256" key="1">
    <source>
        <dbReference type="SAM" id="MobiDB-lite"/>
    </source>
</evidence>
<comment type="caution">
    <text evidence="2">The sequence shown here is derived from an EMBL/GenBank/DDBJ whole genome shotgun (WGS) entry which is preliminary data.</text>
</comment>